<sequence>MVTEIHIFNRKIEEVQQRIVELFTEDERMWGSVPVYVHENECVSRNPILLSNIYKLDADEARVPLIESFGEHNVRFTADLPAHTPEPDVRAFGGMGTYLERIVDSLEAIAEYLCSE</sequence>
<name>A0A174DF71_9FIRM</name>
<protein>
    <submittedName>
        <fullName evidence="1">Uncharacterized protein</fullName>
    </submittedName>
</protein>
<gene>
    <name evidence="1" type="ORF">ERS852406_01539</name>
</gene>
<organism evidence="1 2">
    <name type="scientific">Fusicatenibacter saccharivorans</name>
    <dbReference type="NCBI Taxonomy" id="1150298"/>
    <lineage>
        <taxon>Bacteria</taxon>
        <taxon>Bacillati</taxon>
        <taxon>Bacillota</taxon>
        <taxon>Clostridia</taxon>
        <taxon>Lachnospirales</taxon>
        <taxon>Lachnospiraceae</taxon>
        <taxon>Fusicatenibacter</taxon>
    </lineage>
</organism>
<reference evidence="1 2" key="1">
    <citation type="submission" date="2015-09" db="EMBL/GenBank/DDBJ databases">
        <authorList>
            <consortium name="Pathogen Informatics"/>
        </authorList>
    </citation>
    <scope>NUCLEOTIDE SEQUENCE [LARGE SCALE GENOMIC DNA]</scope>
    <source>
        <strain evidence="1 2">2789STDY5608849</strain>
    </source>
</reference>
<dbReference type="Proteomes" id="UP000095706">
    <property type="component" value="Unassembled WGS sequence"/>
</dbReference>
<dbReference type="RefSeq" id="WP_055227486.1">
    <property type="nucleotide sequence ID" value="NZ_CYYV01000007.1"/>
</dbReference>
<evidence type="ECO:0000313" key="1">
    <source>
        <dbReference type="EMBL" id="CUO24164.1"/>
    </source>
</evidence>
<dbReference type="EMBL" id="CYYV01000007">
    <property type="protein sequence ID" value="CUO24164.1"/>
    <property type="molecule type" value="Genomic_DNA"/>
</dbReference>
<proteinExistence type="predicted"/>
<accession>A0A174DF71</accession>
<dbReference type="AlphaFoldDB" id="A0A174DF71"/>
<evidence type="ECO:0000313" key="2">
    <source>
        <dbReference type="Proteomes" id="UP000095706"/>
    </source>
</evidence>